<dbReference type="GO" id="GO:0005794">
    <property type="term" value="C:Golgi apparatus"/>
    <property type="evidence" value="ECO:0000318"/>
    <property type="project" value="GO_Central"/>
</dbReference>
<reference evidence="10" key="1">
    <citation type="submission" date="2006-10" db="EMBL/GenBank/DDBJ databases">
        <authorList>
            <person name="Amadeo P."/>
            <person name="Zhao Q."/>
            <person name="Wortman J."/>
            <person name="Fraser-Liggett C."/>
            <person name="Carlton J."/>
        </authorList>
    </citation>
    <scope>NUCLEOTIDE SEQUENCE</scope>
    <source>
        <strain evidence="10">G3</strain>
    </source>
</reference>
<evidence type="ECO:0000256" key="7">
    <source>
        <dbReference type="ARBA" id="ARBA00038298"/>
    </source>
</evidence>
<evidence type="ECO:0000256" key="2">
    <source>
        <dbReference type="ARBA" id="ARBA00022679"/>
    </source>
</evidence>
<comment type="catalytic activity">
    <reaction evidence="8">
        <text>L-cysteinyl-[protein] + hexadecanoyl-CoA = S-hexadecanoyl-L-cysteinyl-[protein] + CoA</text>
        <dbReference type="Rhea" id="RHEA:36683"/>
        <dbReference type="Rhea" id="RHEA-COMP:10131"/>
        <dbReference type="Rhea" id="RHEA-COMP:11032"/>
        <dbReference type="ChEBI" id="CHEBI:29950"/>
        <dbReference type="ChEBI" id="CHEBI:57287"/>
        <dbReference type="ChEBI" id="CHEBI:57379"/>
        <dbReference type="ChEBI" id="CHEBI:74151"/>
        <dbReference type="EC" id="2.3.1.225"/>
    </reaction>
</comment>
<keyword evidence="3 8" id="KW-0812">Transmembrane</keyword>
<comment type="subcellular location">
    <subcellularLocation>
        <location evidence="1">Membrane</location>
        <topology evidence="1">Multi-pass membrane protein</topology>
    </subcellularLocation>
</comment>
<evidence type="ECO:0000256" key="3">
    <source>
        <dbReference type="ARBA" id="ARBA00022692"/>
    </source>
</evidence>
<dbReference type="GO" id="GO:0006612">
    <property type="term" value="P:protein targeting to membrane"/>
    <property type="evidence" value="ECO:0000318"/>
    <property type="project" value="GO_Central"/>
</dbReference>
<dbReference type="Proteomes" id="UP000001542">
    <property type="component" value="Unassembled WGS sequence"/>
</dbReference>
<keyword evidence="5 8" id="KW-0472">Membrane</keyword>
<evidence type="ECO:0000256" key="6">
    <source>
        <dbReference type="ARBA" id="ARBA00023315"/>
    </source>
</evidence>
<dbReference type="InterPro" id="IPR039859">
    <property type="entry name" value="PFA4/ZDH16/20/ERF2-like"/>
</dbReference>
<dbReference type="InParanoid" id="A2EQV6"/>
<dbReference type="EMBL" id="DS113461">
    <property type="protein sequence ID" value="EAY04930.1"/>
    <property type="molecule type" value="Genomic_DNA"/>
</dbReference>
<protein>
    <recommendedName>
        <fullName evidence="8">Palmitoyltransferase</fullName>
        <ecNumber evidence="8">2.3.1.225</ecNumber>
    </recommendedName>
</protein>
<dbReference type="STRING" id="5722.A2EQV6"/>
<keyword evidence="6 8" id="KW-0012">Acyltransferase</keyword>
<dbReference type="VEuPathDB" id="TrichDB:TVAG_039820"/>
<dbReference type="AlphaFoldDB" id="A2EQV6"/>
<reference evidence="10" key="2">
    <citation type="journal article" date="2007" name="Science">
        <title>Draft genome sequence of the sexually transmitted pathogen Trichomonas vaginalis.</title>
        <authorList>
            <person name="Carlton J.M."/>
            <person name="Hirt R.P."/>
            <person name="Silva J.C."/>
            <person name="Delcher A.L."/>
            <person name="Schatz M."/>
            <person name="Zhao Q."/>
            <person name="Wortman J.R."/>
            <person name="Bidwell S.L."/>
            <person name="Alsmark U.C.M."/>
            <person name="Besteiro S."/>
            <person name="Sicheritz-Ponten T."/>
            <person name="Noel C.J."/>
            <person name="Dacks J.B."/>
            <person name="Foster P.G."/>
            <person name="Simillion C."/>
            <person name="Van de Peer Y."/>
            <person name="Miranda-Saavedra D."/>
            <person name="Barton G.J."/>
            <person name="Westrop G.D."/>
            <person name="Mueller S."/>
            <person name="Dessi D."/>
            <person name="Fiori P.L."/>
            <person name="Ren Q."/>
            <person name="Paulsen I."/>
            <person name="Zhang H."/>
            <person name="Bastida-Corcuera F.D."/>
            <person name="Simoes-Barbosa A."/>
            <person name="Brown M.T."/>
            <person name="Hayes R.D."/>
            <person name="Mukherjee M."/>
            <person name="Okumura C.Y."/>
            <person name="Schneider R."/>
            <person name="Smith A.J."/>
            <person name="Vanacova S."/>
            <person name="Villalvazo M."/>
            <person name="Haas B.J."/>
            <person name="Pertea M."/>
            <person name="Feldblyum T.V."/>
            <person name="Utterback T.R."/>
            <person name="Shu C.L."/>
            <person name="Osoegawa K."/>
            <person name="de Jong P.J."/>
            <person name="Hrdy I."/>
            <person name="Horvathova L."/>
            <person name="Zubacova Z."/>
            <person name="Dolezal P."/>
            <person name="Malik S.B."/>
            <person name="Logsdon J.M. Jr."/>
            <person name="Henze K."/>
            <person name="Gupta A."/>
            <person name="Wang C.C."/>
            <person name="Dunne R.L."/>
            <person name="Upcroft J.A."/>
            <person name="Upcroft P."/>
            <person name="White O."/>
            <person name="Salzberg S.L."/>
            <person name="Tang P."/>
            <person name="Chiu C.-H."/>
            <person name="Lee Y.-S."/>
            <person name="Embley T.M."/>
            <person name="Coombs G.H."/>
            <person name="Mottram J.C."/>
            <person name="Tachezy J."/>
            <person name="Fraser-Liggett C.M."/>
            <person name="Johnson P.J."/>
        </authorList>
    </citation>
    <scope>NUCLEOTIDE SEQUENCE [LARGE SCALE GENOMIC DNA]</scope>
    <source>
        <strain evidence="10">G3</strain>
    </source>
</reference>
<accession>A2EQV6</accession>
<keyword evidence="2 8" id="KW-0808">Transferase</keyword>
<evidence type="ECO:0000313" key="11">
    <source>
        <dbReference type="Proteomes" id="UP000001542"/>
    </source>
</evidence>
<dbReference type="InterPro" id="IPR001594">
    <property type="entry name" value="Palmitoyltrfase_DHHC"/>
</dbReference>
<dbReference type="EC" id="2.3.1.225" evidence="8"/>
<dbReference type="GO" id="GO:0019706">
    <property type="term" value="F:protein-cysteine S-palmitoyltransferase activity"/>
    <property type="evidence" value="ECO:0000318"/>
    <property type="project" value="GO_Central"/>
</dbReference>
<sequence>MFQWSWFTAGFTDPGRVEDSLKRKGVLKQIKQGDIPFCLQACKICPHCQIPVPARSYHCSMCETCVLRQDHHCGVIGSCVGDRNFKPFILSFFYSGIFGIFVGISGTWSIVATGINVITLIVSIYGFILGCILIGFGSSFAYQSFETFSHTHQKASITWKRGVHLLLETFGPTWKERLLPNYLYETEFAWPDIEWTVGTPLL</sequence>
<dbReference type="SMR" id="A2EQV6"/>
<dbReference type="GO" id="GO:0016020">
    <property type="term" value="C:membrane"/>
    <property type="evidence" value="ECO:0007669"/>
    <property type="project" value="UniProtKB-SubCell"/>
</dbReference>
<dbReference type="GO" id="GO:0005783">
    <property type="term" value="C:endoplasmic reticulum"/>
    <property type="evidence" value="ECO:0000318"/>
    <property type="project" value="GO_Central"/>
</dbReference>
<dbReference type="PANTHER" id="PTHR22883:SF23">
    <property type="entry name" value="PALMITOYLTRANSFERASE ZDHHC6"/>
    <property type="match status" value="1"/>
</dbReference>
<evidence type="ECO:0000256" key="5">
    <source>
        <dbReference type="ARBA" id="ARBA00023136"/>
    </source>
</evidence>
<keyword evidence="11" id="KW-1185">Reference proteome</keyword>
<dbReference type="PANTHER" id="PTHR22883">
    <property type="entry name" value="ZINC FINGER DHHC DOMAIN CONTAINING PROTEIN"/>
    <property type="match status" value="1"/>
</dbReference>
<comment type="similarity">
    <text evidence="7">Belongs to the DHHC palmitoyltransferase family. PFA5 subfamily.</text>
</comment>
<gene>
    <name evidence="10" type="ORF">TVAG_039820</name>
</gene>
<dbReference type="Pfam" id="PF01529">
    <property type="entry name" value="DHHC"/>
    <property type="match status" value="1"/>
</dbReference>
<evidence type="ECO:0000256" key="8">
    <source>
        <dbReference type="RuleBase" id="RU079119"/>
    </source>
</evidence>
<comment type="domain">
    <text evidence="8">The DHHC domain is required for palmitoyltransferase activity.</text>
</comment>
<proteinExistence type="inferred from homology"/>
<evidence type="ECO:0000256" key="1">
    <source>
        <dbReference type="ARBA" id="ARBA00004141"/>
    </source>
</evidence>
<organism evidence="10 11">
    <name type="scientific">Trichomonas vaginalis (strain ATCC PRA-98 / G3)</name>
    <dbReference type="NCBI Taxonomy" id="412133"/>
    <lineage>
        <taxon>Eukaryota</taxon>
        <taxon>Metamonada</taxon>
        <taxon>Parabasalia</taxon>
        <taxon>Trichomonadida</taxon>
        <taxon>Trichomonadidae</taxon>
        <taxon>Trichomonas</taxon>
    </lineage>
</organism>
<feature type="transmembrane region" description="Helical" evidence="8">
    <location>
        <begin position="117"/>
        <end position="142"/>
    </location>
</feature>
<dbReference type="eggNOG" id="KOG1315">
    <property type="taxonomic scope" value="Eukaryota"/>
</dbReference>
<evidence type="ECO:0000313" key="10">
    <source>
        <dbReference type="EMBL" id="EAY04930.1"/>
    </source>
</evidence>
<evidence type="ECO:0000256" key="4">
    <source>
        <dbReference type="ARBA" id="ARBA00022989"/>
    </source>
</evidence>
<dbReference type="KEGG" id="tva:75667152"/>
<dbReference type="RefSeq" id="XP_001317153.1">
    <property type="nucleotide sequence ID" value="XM_001317118.1"/>
</dbReference>
<keyword evidence="4 8" id="KW-1133">Transmembrane helix</keyword>
<dbReference type="PROSITE" id="PS50216">
    <property type="entry name" value="DHHC"/>
    <property type="match status" value="1"/>
</dbReference>
<dbReference type="VEuPathDB" id="TrichDB:TVAGG3_0694030"/>
<feature type="domain" description="Palmitoyltransferase DHHC" evidence="9">
    <location>
        <begin position="43"/>
        <end position="135"/>
    </location>
</feature>
<feature type="transmembrane region" description="Helical" evidence="8">
    <location>
        <begin position="92"/>
        <end position="111"/>
    </location>
</feature>
<name>A2EQV6_TRIV3</name>
<evidence type="ECO:0000259" key="9">
    <source>
        <dbReference type="Pfam" id="PF01529"/>
    </source>
</evidence>
<dbReference type="OrthoDB" id="331948at2759"/>